<dbReference type="SUPFAM" id="SSF51735">
    <property type="entry name" value="NAD(P)-binding Rossmann-fold domains"/>
    <property type="match status" value="1"/>
</dbReference>
<comment type="similarity">
    <text evidence="8">Belongs to the shikimate dehydrogenase family.</text>
</comment>
<dbReference type="InterPro" id="IPR013708">
    <property type="entry name" value="Shikimate_DH-bd_N"/>
</dbReference>
<reference evidence="12 13" key="1">
    <citation type="submission" date="2023-03" db="EMBL/GenBank/DDBJ databases">
        <authorList>
            <person name="Pearce D."/>
        </authorList>
    </citation>
    <scope>NUCLEOTIDE SEQUENCE [LARGE SCALE GENOMIC DNA]</scope>
    <source>
        <strain evidence="12">Msz</strain>
    </source>
</reference>
<feature type="binding site" evidence="8">
    <location>
        <position position="242"/>
    </location>
    <ligand>
        <name>NADP(+)</name>
        <dbReference type="ChEBI" id="CHEBI:58349"/>
    </ligand>
</feature>
<feature type="binding site" evidence="8">
    <location>
        <position position="220"/>
    </location>
    <ligand>
        <name>shikimate</name>
        <dbReference type="ChEBI" id="CHEBI:36208"/>
    </ligand>
</feature>
<dbReference type="Pfam" id="PF18317">
    <property type="entry name" value="SDH_C"/>
    <property type="match status" value="1"/>
</dbReference>
<dbReference type="GO" id="GO:0004764">
    <property type="term" value="F:shikimate 3-dehydrogenase (NADP+) activity"/>
    <property type="evidence" value="ECO:0007669"/>
    <property type="project" value="UniProtKB-EC"/>
</dbReference>
<evidence type="ECO:0000259" key="10">
    <source>
        <dbReference type="Pfam" id="PF08501"/>
    </source>
</evidence>
<keyword evidence="5 8" id="KW-0560">Oxidoreductase</keyword>
<evidence type="ECO:0000256" key="4">
    <source>
        <dbReference type="ARBA" id="ARBA00022857"/>
    </source>
</evidence>
<dbReference type="HAMAP" id="MF_00222">
    <property type="entry name" value="Shikimate_DH_AroE"/>
    <property type="match status" value="1"/>
</dbReference>
<dbReference type="Gene3D" id="3.40.50.10860">
    <property type="entry name" value="Leucine Dehydrogenase, chain A, domain 1"/>
    <property type="match status" value="1"/>
</dbReference>
<dbReference type="RefSeq" id="WP_026609623.1">
    <property type="nucleotide sequence ID" value="NZ_OX458333.1"/>
</dbReference>
<feature type="active site" description="Proton acceptor" evidence="8">
    <location>
        <position position="68"/>
    </location>
</feature>
<feature type="binding site" evidence="8">
    <location>
        <begin position="154"/>
        <end position="159"/>
    </location>
    <ligand>
        <name>NADP(+)</name>
        <dbReference type="ChEBI" id="CHEBI:58349"/>
    </ligand>
</feature>
<dbReference type="Proteomes" id="UP001162030">
    <property type="component" value="Chromosome"/>
</dbReference>
<accession>A0ABN8XAV0</accession>
<comment type="pathway">
    <text evidence="1 8">Metabolic intermediate biosynthesis; chorismate biosynthesis; chorismate from D-erythrose 4-phosphate and phosphoenolpyruvate: step 4/7.</text>
</comment>
<dbReference type="EC" id="1.1.1.25" evidence="2 8"/>
<evidence type="ECO:0000313" key="13">
    <source>
        <dbReference type="Proteomes" id="UP001162030"/>
    </source>
</evidence>
<evidence type="ECO:0000256" key="7">
    <source>
        <dbReference type="ARBA" id="ARBA00049442"/>
    </source>
</evidence>
<proteinExistence type="inferred from homology"/>
<keyword evidence="4 8" id="KW-0521">NADP</keyword>
<feature type="domain" description="Quinate/shikimate 5-dehydrogenase/glutamyl-tRNA reductase" evidence="9">
    <location>
        <begin position="120"/>
        <end position="196"/>
    </location>
</feature>
<evidence type="ECO:0000313" key="12">
    <source>
        <dbReference type="EMBL" id="CAI8939604.1"/>
    </source>
</evidence>
<comment type="catalytic activity">
    <reaction evidence="7 8">
        <text>shikimate + NADP(+) = 3-dehydroshikimate + NADPH + H(+)</text>
        <dbReference type="Rhea" id="RHEA:17737"/>
        <dbReference type="ChEBI" id="CHEBI:15378"/>
        <dbReference type="ChEBI" id="CHEBI:16630"/>
        <dbReference type="ChEBI" id="CHEBI:36208"/>
        <dbReference type="ChEBI" id="CHEBI:57783"/>
        <dbReference type="ChEBI" id="CHEBI:58349"/>
        <dbReference type="EC" id="1.1.1.25"/>
    </reaction>
</comment>
<dbReference type="InterPro" id="IPR041121">
    <property type="entry name" value="SDH_C"/>
</dbReference>
<feature type="domain" description="SDH C-terminal" evidence="11">
    <location>
        <begin position="242"/>
        <end position="272"/>
    </location>
</feature>
<keyword evidence="6 8" id="KW-0057">Aromatic amino acid biosynthesis</keyword>
<feature type="binding site" evidence="8">
    <location>
        <position position="89"/>
    </location>
    <ligand>
        <name>shikimate</name>
        <dbReference type="ChEBI" id="CHEBI:36208"/>
    </ligand>
</feature>
<feature type="binding site" evidence="8">
    <location>
        <position position="105"/>
    </location>
    <ligand>
        <name>shikimate</name>
        <dbReference type="ChEBI" id="CHEBI:36208"/>
    </ligand>
</feature>
<comment type="function">
    <text evidence="8">Involved in the biosynthesis of the chorismate, which leads to the biosynthesis of aromatic amino acids. Catalyzes the reversible NADPH linked reduction of 3-dehydroshikimate (DHSA) to yield shikimate (SA).</text>
</comment>
<dbReference type="CDD" id="cd01065">
    <property type="entry name" value="NAD_bind_Shikimate_DH"/>
    <property type="match status" value="1"/>
</dbReference>
<dbReference type="InterPro" id="IPR011342">
    <property type="entry name" value="Shikimate_DH"/>
</dbReference>
<dbReference type="InterPro" id="IPR036291">
    <property type="entry name" value="NAD(P)-bd_dom_sf"/>
</dbReference>
<evidence type="ECO:0000256" key="6">
    <source>
        <dbReference type="ARBA" id="ARBA00023141"/>
    </source>
</evidence>
<dbReference type="PANTHER" id="PTHR21089:SF1">
    <property type="entry name" value="BIFUNCTIONAL 3-DEHYDROQUINATE DEHYDRATASE_SHIKIMATE DEHYDROGENASE, CHLOROPLASTIC"/>
    <property type="match status" value="1"/>
</dbReference>
<dbReference type="InterPro" id="IPR022893">
    <property type="entry name" value="Shikimate_DH_fam"/>
</dbReference>
<evidence type="ECO:0000256" key="5">
    <source>
        <dbReference type="ARBA" id="ARBA00023002"/>
    </source>
</evidence>
<evidence type="ECO:0000259" key="9">
    <source>
        <dbReference type="Pfam" id="PF01488"/>
    </source>
</evidence>
<organism evidence="12 13">
    <name type="scientific">Methylocaldum szegediense</name>
    <dbReference type="NCBI Taxonomy" id="73780"/>
    <lineage>
        <taxon>Bacteria</taxon>
        <taxon>Pseudomonadati</taxon>
        <taxon>Pseudomonadota</taxon>
        <taxon>Gammaproteobacteria</taxon>
        <taxon>Methylococcales</taxon>
        <taxon>Methylococcaceae</taxon>
        <taxon>Methylocaldum</taxon>
    </lineage>
</organism>
<feature type="binding site" evidence="8">
    <location>
        <begin position="130"/>
        <end position="134"/>
    </location>
    <ligand>
        <name>NADP(+)</name>
        <dbReference type="ChEBI" id="CHEBI:58349"/>
    </ligand>
</feature>
<protein>
    <recommendedName>
        <fullName evidence="2 8">Shikimate dehydrogenase (NADP(+))</fullName>
        <shortName evidence="8">SDH</shortName>
        <ecNumber evidence="2 8">1.1.1.25</ecNumber>
    </recommendedName>
</protein>
<feature type="binding site" evidence="8">
    <location>
        <position position="249"/>
    </location>
    <ligand>
        <name>shikimate</name>
        <dbReference type="ChEBI" id="CHEBI:36208"/>
    </ligand>
</feature>
<sequence>MSSADRYAVFGHPIAHSKSPIIHTLFAEQTGERLTYTAQDVPPETFETEVRAFFAGGGKGLNCTVPLKELAWKIADHRSQRAELSRAVNTLALRPDGTIYGDNTDGIGLVRDLTVNLGLTLKGLRILLLGAGGASRGVIKPLLEHGPAHLVIANRTPEKAFQLADEFGDLGLIKGCGFSDLGTESFDLILNATAASLAGEVPALPKNILQTGGYCYDLAYGSEPTPFVLWGRDAGAAVSVDGLGMLVEQAAEAFQIWRGIRPETRPVIDALKSREHPC</sequence>
<comment type="caution">
    <text evidence="8">Lacks conserved residue(s) required for the propagation of feature annotation.</text>
</comment>
<dbReference type="SUPFAM" id="SSF53223">
    <property type="entry name" value="Aminoacid dehydrogenase-like, N-terminal domain"/>
    <property type="match status" value="1"/>
</dbReference>
<evidence type="ECO:0000256" key="3">
    <source>
        <dbReference type="ARBA" id="ARBA00022605"/>
    </source>
</evidence>
<keyword evidence="13" id="KW-1185">Reference proteome</keyword>
<dbReference type="Pfam" id="PF01488">
    <property type="entry name" value="Shikimate_DH"/>
    <property type="match status" value="1"/>
</dbReference>
<gene>
    <name evidence="8 12" type="primary">aroE</name>
    <name evidence="12" type="ORF">MSZNOR_4212</name>
</gene>
<feature type="binding site" evidence="8">
    <location>
        <position position="218"/>
    </location>
    <ligand>
        <name>NADP(+)</name>
        <dbReference type="ChEBI" id="CHEBI:58349"/>
    </ligand>
</feature>
<feature type="domain" description="Shikimate dehydrogenase substrate binding N-terminal" evidence="10">
    <location>
        <begin position="9"/>
        <end position="91"/>
    </location>
</feature>
<dbReference type="NCBIfam" id="TIGR00507">
    <property type="entry name" value="aroE"/>
    <property type="match status" value="1"/>
</dbReference>
<feature type="binding site" evidence="8">
    <location>
        <position position="64"/>
    </location>
    <ligand>
        <name>shikimate</name>
        <dbReference type="ChEBI" id="CHEBI:36208"/>
    </ligand>
</feature>
<name>A0ABN8XAV0_9GAMM</name>
<feature type="binding site" evidence="8">
    <location>
        <begin position="17"/>
        <end position="19"/>
    </location>
    <ligand>
        <name>shikimate</name>
        <dbReference type="ChEBI" id="CHEBI:36208"/>
    </ligand>
</feature>
<evidence type="ECO:0000256" key="1">
    <source>
        <dbReference type="ARBA" id="ARBA00004871"/>
    </source>
</evidence>
<keyword evidence="3 8" id="KW-0028">Amino-acid biosynthesis</keyword>
<evidence type="ECO:0000256" key="8">
    <source>
        <dbReference type="HAMAP-Rule" id="MF_00222"/>
    </source>
</evidence>
<dbReference type="PANTHER" id="PTHR21089">
    <property type="entry name" value="SHIKIMATE DEHYDROGENASE"/>
    <property type="match status" value="1"/>
</dbReference>
<dbReference type="EMBL" id="OX458333">
    <property type="protein sequence ID" value="CAI8939604.1"/>
    <property type="molecule type" value="Genomic_DNA"/>
</dbReference>
<dbReference type="InterPro" id="IPR006151">
    <property type="entry name" value="Shikm_DH/Glu-tRNA_Rdtase"/>
</dbReference>
<evidence type="ECO:0000256" key="2">
    <source>
        <dbReference type="ARBA" id="ARBA00012962"/>
    </source>
</evidence>
<dbReference type="Pfam" id="PF08501">
    <property type="entry name" value="Shikimate_dh_N"/>
    <property type="match status" value="1"/>
</dbReference>
<evidence type="ECO:0000259" key="11">
    <source>
        <dbReference type="Pfam" id="PF18317"/>
    </source>
</evidence>
<dbReference type="InterPro" id="IPR046346">
    <property type="entry name" value="Aminoacid_DH-like_N_sf"/>
</dbReference>
<comment type="subunit">
    <text evidence="8">Homodimer.</text>
</comment>
<dbReference type="Gene3D" id="3.40.50.720">
    <property type="entry name" value="NAD(P)-binding Rossmann-like Domain"/>
    <property type="match status" value="1"/>
</dbReference>
<dbReference type="NCBIfam" id="NF001310">
    <property type="entry name" value="PRK00258.1-2"/>
    <property type="match status" value="1"/>
</dbReference>